<dbReference type="GO" id="GO:0009007">
    <property type="term" value="F:site-specific DNA-methyltransferase (adenine-specific) activity"/>
    <property type="evidence" value="ECO:0007669"/>
    <property type="project" value="UniProtKB-EC"/>
</dbReference>
<dbReference type="InterPro" id="IPR050953">
    <property type="entry name" value="N4_N6_ade-DNA_methylase"/>
</dbReference>
<keyword evidence="10" id="KW-0255">Endonuclease</keyword>
<dbReference type="GO" id="GO:0003677">
    <property type="term" value="F:DNA binding"/>
    <property type="evidence" value="ECO:0007669"/>
    <property type="project" value="UniProtKB-KW"/>
</dbReference>
<keyword evidence="10" id="KW-0378">Hydrolase</keyword>
<keyword evidence="4" id="KW-0949">S-adenosyl-L-methionine</keyword>
<comment type="caution">
    <text evidence="10">The sequence shown here is derived from an EMBL/GenBank/DDBJ whole genome shotgun (WGS) entry which is preliminary data.</text>
</comment>
<feature type="domain" description="TaqI-like C-terminal specificity" evidence="9">
    <location>
        <begin position="1028"/>
        <end position="1149"/>
    </location>
</feature>
<evidence type="ECO:0000256" key="1">
    <source>
        <dbReference type="ARBA" id="ARBA00011900"/>
    </source>
</evidence>
<dbReference type="EMBL" id="PGFA01000002">
    <property type="protein sequence ID" value="PJJ54613.1"/>
    <property type="molecule type" value="Genomic_DNA"/>
</dbReference>
<keyword evidence="6" id="KW-0238">DNA-binding</keyword>
<evidence type="ECO:0000259" key="9">
    <source>
        <dbReference type="Pfam" id="PF12950"/>
    </source>
</evidence>
<gene>
    <name evidence="10" type="ORF">CLV45_2954</name>
</gene>
<accession>A0A2M9B9J1</accession>
<dbReference type="GO" id="GO:0032259">
    <property type="term" value="P:methylation"/>
    <property type="evidence" value="ECO:0007669"/>
    <property type="project" value="UniProtKB-KW"/>
</dbReference>
<dbReference type="PRINTS" id="PR00507">
    <property type="entry name" value="N12N6MTFRASE"/>
</dbReference>
<dbReference type="Pfam" id="PF07669">
    <property type="entry name" value="Eco57I"/>
    <property type="match status" value="1"/>
</dbReference>
<dbReference type="InterPro" id="IPR002052">
    <property type="entry name" value="DNA_methylase_N6_adenine_CS"/>
</dbReference>
<comment type="catalytic activity">
    <reaction evidence="7">
        <text>a 2'-deoxyadenosine in DNA + S-adenosyl-L-methionine = an N(6)-methyl-2'-deoxyadenosine in DNA + S-adenosyl-L-homocysteine + H(+)</text>
        <dbReference type="Rhea" id="RHEA:15197"/>
        <dbReference type="Rhea" id="RHEA-COMP:12418"/>
        <dbReference type="Rhea" id="RHEA-COMP:12419"/>
        <dbReference type="ChEBI" id="CHEBI:15378"/>
        <dbReference type="ChEBI" id="CHEBI:57856"/>
        <dbReference type="ChEBI" id="CHEBI:59789"/>
        <dbReference type="ChEBI" id="CHEBI:90615"/>
        <dbReference type="ChEBI" id="CHEBI:90616"/>
        <dbReference type="EC" id="2.1.1.72"/>
    </reaction>
</comment>
<evidence type="ECO:0000256" key="5">
    <source>
        <dbReference type="ARBA" id="ARBA00022747"/>
    </source>
</evidence>
<dbReference type="Pfam" id="PF12950">
    <property type="entry name" value="TaqI_C"/>
    <property type="match status" value="1"/>
</dbReference>
<dbReference type="InterPro" id="IPR025931">
    <property type="entry name" value="TaqI_C"/>
</dbReference>
<evidence type="ECO:0000256" key="3">
    <source>
        <dbReference type="ARBA" id="ARBA00022679"/>
    </source>
</evidence>
<evidence type="ECO:0000313" key="10">
    <source>
        <dbReference type="EMBL" id="PJJ54613.1"/>
    </source>
</evidence>
<sequence>MLLVPTAAELKPFLQQRYDRAAWLPVLRQLLGRERVEFFAQPQPIQNPDADRVAAAVQLGYADVGEATLFGASQRLAVVEVTLKAETTDIARNRVGLRALTYPFIDNAATHGLLVFYHDPGQPDYRLSFQTRAEHRAGSAGAAERRRYTFVLGPREAATTAAQRLAGLGEQAGRATLADLRKTFSVEQLSKDFFSDYRRFYEAFTEHLYRQYRPEFATLVNLEENASAALRRAAEEKLMRDYTKRLLGRLVFLHFLQKKGWMGCPPATGEAAPWEGGDPEFLLNLFRQFSQNTPERFHSQCLTELFFNTLNQPRPDNRFFVPGMVAPCRVPYLNGGLFDEDTPNGRSIDFPDTLFESVLLFFGRYNFTIEENRPDDHDVGIDPEMLGHIFENLLEENRARGAIYTPRAIVRHMAQESLIAYLEQQFAHVPAAGARPALARFVRAPHEGLPAPLRPYAADLDRYLREVTICDPAIGSGAFPIGLLQELFAARLYLYPYLPDHQRPPFVPAAVKEHIIHHNIYGVDVDEGAVGIARLRFWLALVVDADRPVLLPNLDYKVMQGDSLLESFEGIDFSDLTAQAATGPDDTVLLVEKGQFELGAEFSKRRQPLLVFTGKQRTDLLREIEDYFAAGSADKKSLRSTIGDTVDSWLRAVVGQARLQAGAELAAYEAELRGQLGPHFAQALAARPRSVQAQRHRQRAQAVAEATEREQRLMKVQHSTDRPYFLWHLYFKNVFDRGGFDIVIANPPYMRVQTSQLSLAAQKTAYETAYEPVAKGAYDLANLFVYLAVERLLNARGTACFIFPHKFFNAAGAEAFRGWLLQGQYVSRVAHFGSNRVFNAADTYVAVALLGRRRHEQLQLLKLPPNTDPATYDAVLPQDEKYQTVTYEQIRQSAAYYGSPSPWILLDSVSEYDLFESFYKHGAKRLQDIVNIFAGLQTSHDKLYVLTLDDEQPIDTNLYRGYNELNPNIKWEVEKKYWKPLLKGRDVQRFGKLESRSIVFFPYEFDSSLRTSKVPTLEELRTNNKSTYEYLIKYEAEFKNREKGKASKLANWYEYLYPRNTDELLAERPRIVNMEICTSHPNVAFNPGGFYPVTTVYTWIKYPDTDESYDYILALANSRVMWWFQKRTGDTLQGDARRMKSNYLNPFPLPPTPAPPHAAAVEALVRAQRWLHDADYAATPAVLGLTNGTVAAYFQQVLDLAVCELYPVLAERMRAREVNVLDLVAHDVEPLRGQDPLTPEAIGAVYTAWQQPASAVRNRQLLATTRVPEWLGAIFGA</sequence>
<organism evidence="10 11">
    <name type="scientific">Hymenobacter chitinivorans DSM 11115</name>
    <dbReference type="NCBI Taxonomy" id="1121954"/>
    <lineage>
        <taxon>Bacteria</taxon>
        <taxon>Pseudomonadati</taxon>
        <taxon>Bacteroidota</taxon>
        <taxon>Cytophagia</taxon>
        <taxon>Cytophagales</taxon>
        <taxon>Hymenobacteraceae</taxon>
        <taxon>Hymenobacter</taxon>
    </lineage>
</organism>
<dbReference type="Gene3D" id="3.40.50.150">
    <property type="entry name" value="Vaccinia Virus protein VP39"/>
    <property type="match status" value="2"/>
</dbReference>
<dbReference type="PANTHER" id="PTHR33841:SF1">
    <property type="entry name" value="DNA METHYLTRANSFERASE A"/>
    <property type="match status" value="1"/>
</dbReference>
<evidence type="ECO:0000313" key="11">
    <source>
        <dbReference type="Proteomes" id="UP000228535"/>
    </source>
</evidence>
<keyword evidence="5" id="KW-0680">Restriction system</keyword>
<evidence type="ECO:0000256" key="6">
    <source>
        <dbReference type="ARBA" id="ARBA00023125"/>
    </source>
</evidence>
<proteinExistence type="predicted"/>
<dbReference type="PROSITE" id="PS00092">
    <property type="entry name" value="N6_MTASE"/>
    <property type="match status" value="1"/>
</dbReference>
<keyword evidence="3" id="KW-0808">Transferase</keyword>
<dbReference type="AlphaFoldDB" id="A0A2M9B9J1"/>
<dbReference type="GO" id="GO:0009307">
    <property type="term" value="P:DNA restriction-modification system"/>
    <property type="evidence" value="ECO:0007669"/>
    <property type="project" value="UniProtKB-KW"/>
</dbReference>
<dbReference type="Proteomes" id="UP000228535">
    <property type="component" value="Unassembled WGS sequence"/>
</dbReference>
<dbReference type="PANTHER" id="PTHR33841">
    <property type="entry name" value="DNA METHYLTRANSFERASE YEEA-RELATED"/>
    <property type="match status" value="1"/>
</dbReference>
<dbReference type="GO" id="GO:0004519">
    <property type="term" value="F:endonuclease activity"/>
    <property type="evidence" value="ECO:0007669"/>
    <property type="project" value="UniProtKB-KW"/>
</dbReference>
<reference evidence="10 11" key="1">
    <citation type="submission" date="2017-11" db="EMBL/GenBank/DDBJ databases">
        <title>Genomic Encyclopedia of Archaeal and Bacterial Type Strains, Phase II (KMG-II): From Individual Species to Whole Genera.</title>
        <authorList>
            <person name="Goeker M."/>
        </authorList>
    </citation>
    <scope>NUCLEOTIDE SEQUENCE [LARGE SCALE GENOMIC DNA]</scope>
    <source>
        <strain evidence="10 11">DSM 11115</strain>
    </source>
</reference>
<dbReference type="EC" id="2.1.1.72" evidence="1"/>
<evidence type="ECO:0000256" key="7">
    <source>
        <dbReference type="ARBA" id="ARBA00047942"/>
    </source>
</evidence>
<dbReference type="SUPFAM" id="SSF53335">
    <property type="entry name" value="S-adenosyl-L-methionine-dependent methyltransferases"/>
    <property type="match status" value="1"/>
</dbReference>
<protein>
    <recommendedName>
        <fullName evidence="1">site-specific DNA-methyltransferase (adenine-specific)</fullName>
        <ecNumber evidence="1">2.1.1.72</ecNumber>
    </recommendedName>
</protein>
<evidence type="ECO:0000259" key="8">
    <source>
        <dbReference type="Pfam" id="PF07669"/>
    </source>
</evidence>
<name>A0A2M9B9J1_9BACT</name>
<dbReference type="InterPro" id="IPR029063">
    <property type="entry name" value="SAM-dependent_MTases_sf"/>
</dbReference>
<keyword evidence="11" id="KW-1185">Reference proteome</keyword>
<evidence type="ECO:0000256" key="4">
    <source>
        <dbReference type="ARBA" id="ARBA00022691"/>
    </source>
</evidence>
<keyword evidence="2" id="KW-0489">Methyltransferase</keyword>
<feature type="domain" description="Type II methyltransferase M.TaqI-like" evidence="8">
    <location>
        <begin position="518"/>
        <end position="838"/>
    </location>
</feature>
<dbReference type="InterPro" id="IPR011639">
    <property type="entry name" value="MethylTrfase_TaqI-like_dom"/>
</dbReference>
<evidence type="ECO:0000256" key="2">
    <source>
        <dbReference type="ARBA" id="ARBA00022603"/>
    </source>
</evidence>
<keyword evidence="10" id="KW-0540">Nuclease</keyword>